<comment type="similarity">
    <text evidence="1">Belongs to the SNF7 family.</text>
</comment>
<feature type="region of interest" description="Disordered" evidence="4">
    <location>
        <begin position="193"/>
        <end position="212"/>
    </location>
</feature>
<feature type="domain" description="Tim10-like" evidence="5">
    <location>
        <begin position="345"/>
        <end position="403"/>
    </location>
</feature>
<evidence type="ECO:0000256" key="3">
    <source>
        <dbReference type="SAM" id="Coils"/>
    </source>
</evidence>
<sequence length="415" mass="45608">MNRVFGKKKQAAPAPSLDDASAGLGGRVEEMDKKIAGLELELKVFKDKIKNAKSPAAKKMLQKRAMEVLKRKRMYEGQRDMVAGQQFNIDQASFGIESAKANVQTVAAMKSAGAQLKATLKNDLDIDAVEDLADDMAEMMEDFNEINEALGRNFATPDDISEGDLEAELEMLEDELEEELAEADSTPAYLQASSMPDTPTTELPSSNKVDQYGLPATTPAAAVYIAKHKRIQDIRTSVSFLLSLSQHLLTRGHPNHYVLRRYLTALLRQHKSHKSHLLFFSIQHPLFPPANIVIMSWWGGSGSNGSDTAEAAKDFTSDDATSVGYGASENIMNSGMAELQQAGLALQQQLLIQQVISDLTDRSYEKCVTSKPSDTLSGSQVACIKATVNKWLDTNEFMTGRLAKKQQMAQQQAQF</sequence>
<feature type="compositionally biased region" description="Basic residues" evidence="4">
    <location>
        <begin position="1"/>
        <end position="10"/>
    </location>
</feature>
<dbReference type="OrthoDB" id="3973241at2759"/>
<proteinExistence type="inferred from homology"/>
<dbReference type="Proteomes" id="UP000693970">
    <property type="component" value="Unassembled WGS sequence"/>
</dbReference>
<feature type="compositionally biased region" description="Low complexity" evidence="4">
    <location>
        <begin position="11"/>
        <end position="22"/>
    </location>
</feature>
<evidence type="ECO:0000259" key="5">
    <source>
        <dbReference type="Pfam" id="PF02953"/>
    </source>
</evidence>
<keyword evidence="7" id="KW-1185">Reference proteome</keyword>
<dbReference type="GO" id="GO:0005771">
    <property type="term" value="C:multivesicular body"/>
    <property type="evidence" value="ECO:0007669"/>
    <property type="project" value="TreeGrafter"/>
</dbReference>
<comment type="caution">
    <text evidence="6">The sequence shown here is derived from an EMBL/GenBank/DDBJ whole genome shotgun (WGS) entry which is preliminary data.</text>
</comment>
<dbReference type="AlphaFoldDB" id="A0A9K3L992"/>
<dbReference type="GO" id="GO:0032511">
    <property type="term" value="P:late endosome to vacuole transport via multivesicular body sorting pathway"/>
    <property type="evidence" value="ECO:0007669"/>
    <property type="project" value="TreeGrafter"/>
</dbReference>
<evidence type="ECO:0000256" key="2">
    <source>
        <dbReference type="ARBA" id="ARBA00023054"/>
    </source>
</evidence>
<name>A0A9K3L992_9STRA</name>
<evidence type="ECO:0000256" key="1">
    <source>
        <dbReference type="ARBA" id="ARBA00006190"/>
    </source>
</evidence>
<feature type="coiled-coil region" evidence="3">
    <location>
        <begin position="129"/>
        <end position="186"/>
    </location>
</feature>
<keyword evidence="2 3" id="KW-0175">Coiled coil</keyword>
<dbReference type="PANTHER" id="PTHR22761">
    <property type="entry name" value="CHARGED MULTIVESICULAR BODY PROTEIN"/>
    <property type="match status" value="1"/>
</dbReference>
<protein>
    <submittedName>
        <fullName evidence="6">Snf7 family protein</fullName>
    </submittedName>
</protein>
<accession>A0A9K3L992</accession>
<reference evidence="6" key="2">
    <citation type="submission" date="2021-04" db="EMBL/GenBank/DDBJ databases">
        <authorList>
            <person name="Podell S."/>
        </authorList>
    </citation>
    <scope>NUCLEOTIDE SEQUENCE</scope>
    <source>
        <strain evidence="6">Hildebrandi</strain>
    </source>
</reference>
<gene>
    <name evidence="6" type="ORF">IV203_014716</name>
</gene>
<dbReference type="EMBL" id="JAGRRH010000014">
    <property type="protein sequence ID" value="KAG7358129.1"/>
    <property type="molecule type" value="Genomic_DNA"/>
</dbReference>
<evidence type="ECO:0000313" key="6">
    <source>
        <dbReference type="EMBL" id="KAG7358129.1"/>
    </source>
</evidence>
<dbReference type="InterPro" id="IPR004217">
    <property type="entry name" value="Tim10-like"/>
</dbReference>
<dbReference type="InterPro" id="IPR005024">
    <property type="entry name" value="Snf7_fam"/>
</dbReference>
<feature type="compositionally biased region" description="Polar residues" evidence="4">
    <location>
        <begin position="193"/>
        <end position="209"/>
    </location>
</feature>
<reference evidence="6" key="1">
    <citation type="journal article" date="2021" name="Sci. Rep.">
        <title>Diploid genomic architecture of Nitzschia inconspicua, an elite biomass production diatom.</title>
        <authorList>
            <person name="Oliver A."/>
            <person name="Podell S."/>
            <person name="Pinowska A."/>
            <person name="Traller J.C."/>
            <person name="Smith S.R."/>
            <person name="McClure R."/>
            <person name="Beliaev A."/>
            <person name="Bohutskyi P."/>
            <person name="Hill E.A."/>
            <person name="Rabines A."/>
            <person name="Zheng H."/>
            <person name="Allen L.Z."/>
            <person name="Kuo A."/>
            <person name="Grigoriev I.V."/>
            <person name="Allen A.E."/>
            <person name="Hazlebeck D."/>
            <person name="Allen E.E."/>
        </authorList>
    </citation>
    <scope>NUCLEOTIDE SEQUENCE</scope>
    <source>
        <strain evidence="6">Hildebrandi</strain>
    </source>
</reference>
<dbReference type="Pfam" id="PF02953">
    <property type="entry name" value="zf-Tim10_DDP"/>
    <property type="match status" value="1"/>
</dbReference>
<dbReference type="GO" id="GO:0006900">
    <property type="term" value="P:vesicle budding from membrane"/>
    <property type="evidence" value="ECO:0007669"/>
    <property type="project" value="TreeGrafter"/>
</dbReference>
<organism evidence="6 7">
    <name type="scientific">Nitzschia inconspicua</name>
    <dbReference type="NCBI Taxonomy" id="303405"/>
    <lineage>
        <taxon>Eukaryota</taxon>
        <taxon>Sar</taxon>
        <taxon>Stramenopiles</taxon>
        <taxon>Ochrophyta</taxon>
        <taxon>Bacillariophyta</taxon>
        <taxon>Bacillariophyceae</taxon>
        <taxon>Bacillariophycidae</taxon>
        <taxon>Bacillariales</taxon>
        <taxon>Bacillariaceae</taxon>
        <taxon>Nitzschia</taxon>
    </lineage>
</organism>
<evidence type="ECO:0000313" key="7">
    <source>
        <dbReference type="Proteomes" id="UP000693970"/>
    </source>
</evidence>
<dbReference type="PANTHER" id="PTHR22761:SF12">
    <property type="entry name" value="CHARGED MULTIVESICULAR BODY PROTEIN 5"/>
    <property type="match status" value="1"/>
</dbReference>
<dbReference type="Pfam" id="PF03357">
    <property type="entry name" value="Snf7"/>
    <property type="match status" value="1"/>
</dbReference>
<evidence type="ECO:0000256" key="4">
    <source>
        <dbReference type="SAM" id="MobiDB-lite"/>
    </source>
</evidence>
<feature type="region of interest" description="Disordered" evidence="4">
    <location>
        <begin position="1"/>
        <end position="23"/>
    </location>
</feature>